<name>A0AAD4C1T9_BOLED</name>
<gene>
    <name evidence="2" type="ORF">L210DRAFT_3476050</name>
</gene>
<dbReference type="Proteomes" id="UP001194468">
    <property type="component" value="Unassembled WGS sequence"/>
</dbReference>
<proteinExistence type="predicted"/>
<keyword evidence="3" id="KW-1185">Reference proteome</keyword>
<sequence length="712" mass="80926">MEASASNAKLCEVCSGLDIHRLTQSLHPCRNPLPCPHPDRTGSGIGLALGSIDEIKSRRLTCDICRLVAESLDKEPPDLDGECRVVESREYCKFKLPISVEARDPSITHFHLTHSFVVFYTSELDRYHGPARLWESKEKYARSSHSILDFQVRASSCFKAGDTTVASPQTEQEFLATIGGRYICTQTDIHLIRAWLHQCEHKHGKDCMPSESLRFPEGDREPIFVVDVIQSCLVDTPSRCRYVALSYVWGTAPVFTHLTENTQDLRKTGSLRSLPIPATIRDAIALVYAIGERYLWVDSLCIIQDDWKMKGTEITRMGSIYSGALFTIVAAAGDHANSGLPGVEQGTRDQVQKILKLANCELLTVIDKTPHGIDNTTWAQRAWTFQERVLSNRVLVFSESQVYWSCRVASHSEERALEEVHDIHRFQSPFPQQVTADRLSWEPLEPSKYFNLYRSLLSTYRQRHMTYKSDILNAFDGVSETLAALQNDTFLWGHPESLFSHAMLWDLIGHSARNHVEVPILDSNGSREMIPIPSWSWAAWSGVDLARLPFLLSGDYTDVKPVTRFDIVDTKRQLVRIKEQSWPDHPGDGGQALWKNEQPDQVQPDTNYPPLRAGQLRFWTSLGNMKVVRGRTGPQAPWSMYRWLPFLVYQPDQDCKIVGQDFIVIAANLHNMLTLLAIEWKDGVAYRVGQLKVPEAEWLEVENRQWRLITLG</sequence>
<dbReference type="PANTHER" id="PTHR33112">
    <property type="entry name" value="DOMAIN PROTEIN, PUTATIVE-RELATED"/>
    <property type="match status" value="1"/>
</dbReference>
<dbReference type="EMBL" id="WHUW01000006">
    <property type="protein sequence ID" value="KAF8445011.1"/>
    <property type="molecule type" value="Genomic_DNA"/>
</dbReference>
<comment type="caution">
    <text evidence="2">The sequence shown here is derived from an EMBL/GenBank/DDBJ whole genome shotgun (WGS) entry which is preliminary data.</text>
</comment>
<dbReference type="PANTHER" id="PTHR33112:SF12">
    <property type="entry name" value="HETEROKARYON INCOMPATIBILITY DOMAIN-CONTAINING PROTEIN"/>
    <property type="match status" value="1"/>
</dbReference>
<feature type="domain" description="Heterokaryon incompatibility" evidence="1">
    <location>
        <begin position="242"/>
        <end position="387"/>
    </location>
</feature>
<dbReference type="InterPro" id="IPR010730">
    <property type="entry name" value="HET"/>
</dbReference>
<protein>
    <submittedName>
        <fullName evidence="2">Heterokaryon incompatibility protein-domain-containing protein</fullName>
    </submittedName>
</protein>
<reference evidence="2" key="1">
    <citation type="submission" date="2019-10" db="EMBL/GenBank/DDBJ databases">
        <authorList>
            <consortium name="DOE Joint Genome Institute"/>
            <person name="Kuo A."/>
            <person name="Miyauchi S."/>
            <person name="Kiss E."/>
            <person name="Drula E."/>
            <person name="Kohler A."/>
            <person name="Sanchez-Garcia M."/>
            <person name="Andreopoulos B."/>
            <person name="Barry K.W."/>
            <person name="Bonito G."/>
            <person name="Buee M."/>
            <person name="Carver A."/>
            <person name="Chen C."/>
            <person name="Cichocki N."/>
            <person name="Clum A."/>
            <person name="Culley D."/>
            <person name="Crous P.W."/>
            <person name="Fauchery L."/>
            <person name="Girlanda M."/>
            <person name="Hayes R."/>
            <person name="Keri Z."/>
            <person name="LaButti K."/>
            <person name="Lipzen A."/>
            <person name="Lombard V."/>
            <person name="Magnuson J."/>
            <person name="Maillard F."/>
            <person name="Morin E."/>
            <person name="Murat C."/>
            <person name="Nolan M."/>
            <person name="Ohm R."/>
            <person name="Pangilinan J."/>
            <person name="Pereira M."/>
            <person name="Perotto S."/>
            <person name="Peter M."/>
            <person name="Riley R."/>
            <person name="Sitrit Y."/>
            <person name="Stielow B."/>
            <person name="Szollosi G."/>
            <person name="Zifcakova L."/>
            <person name="Stursova M."/>
            <person name="Spatafora J.W."/>
            <person name="Tedersoo L."/>
            <person name="Vaario L.-M."/>
            <person name="Yamada A."/>
            <person name="Yan M."/>
            <person name="Wang P."/>
            <person name="Xu J."/>
            <person name="Bruns T."/>
            <person name="Baldrian P."/>
            <person name="Vilgalys R."/>
            <person name="Henrissat B."/>
            <person name="Grigoriev I.V."/>
            <person name="Hibbett D."/>
            <person name="Nagy L.G."/>
            <person name="Martin F.M."/>
        </authorList>
    </citation>
    <scope>NUCLEOTIDE SEQUENCE</scope>
    <source>
        <strain evidence="2">BED1</strain>
    </source>
</reference>
<reference evidence="2" key="2">
    <citation type="journal article" date="2020" name="Nat. Commun.">
        <title>Large-scale genome sequencing of mycorrhizal fungi provides insights into the early evolution of symbiotic traits.</title>
        <authorList>
            <person name="Miyauchi S."/>
            <person name="Kiss E."/>
            <person name="Kuo A."/>
            <person name="Drula E."/>
            <person name="Kohler A."/>
            <person name="Sanchez-Garcia M."/>
            <person name="Morin E."/>
            <person name="Andreopoulos B."/>
            <person name="Barry K.W."/>
            <person name="Bonito G."/>
            <person name="Buee M."/>
            <person name="Carver A."/>
            <person name="Chen C."/>
            <person name="Cichocki N."/>
            <person name="Clum A."/>
            <person name="Culley D."/>
            <person name="Crous P.W."/>
            <person name="Fauchery L."/>
            <person name="Girlanda M."/>
            <person name="Hayes R.D."/>
            <person name="Keri Z."/>
            <person name="LaButti K."/>
            <person name="Lipzen A."/>
            <person name="Lombard V."/>
            <person name="Magnuson J."/>
            <person name="Maillard F."/>
            <person name="Murat C."/>
            <person name="Nolan M."/>
            <person name="Ohm R.A."/>
            <person name="Pangilinan J."/>
            <person name="Pereira M.F."/>
            <person name="Perotto S."/>
            <person name="Peter M."/>
            <person name="Pfister S."/>
            <person name="Riley R."/>
            <person name="Sitrit Y."/>
            <person name="Stielow J.B."/>
            <person name="Szollosi G."/>
            <person name="Zifcakova L."/>
            <person name="Stursova M."/>
            <person name="Spatafora J.W."/>
            <person name="Tedersoo L."/>
            <person name="Vaario L.M."/>
            <person name="Yamada A."/>
            <person name="Yan M."/>
            <person name="Wang P."/>
            <person name="Xu J."/>
            <person name="Bruns T."/>
            <person name="Baldrian P."/>
            <person name="Vilgalys R."/>
            <person name="Dunand C."/>
            <person name="Henrissat B."/>
            <person name="Grigoriev I.V."/>
            <person name="Hibbett D."/>
            <person name="Nagy L.G."/>
            <person name="Martin F.M."/>
        </authorList>
    </citation>
    <scope>NUCLEOTIDE SEQUENCE</scope>
    <source>
        <strain evidence="2">BED1</strain>
    </source>
</reference>
<organism evidence="2 3">
    <name type="scientific">Boletus edulis BED1</name>
    <dbReference type="NCBI Taxonomy" id="1328754"/>
    <lineage>
        <taxon>Eukaryota</taxon>
        <taxon>Fungi</taxon>
        <taxon>Dikarya</taxon>
        <taxon>Basidiomycota</taxon>
        <taxon>Agaricomycotina</taxon>
        <taxon>Agaricomycetes</taxon>
        <taxon>Agaricomycetidae</taxon>
        <taxon>Boletales</taxon>
        <taxon>Boletineae</taxon>
        <taxon>Boletaceae</taxon>
        <taxon>Boletoideae</taxon>
        <taxon>Boletus</taxon>
    </lineage>
</organism>
<dbReference type="AlphaFoldDB" id="A0AAD4C1T9"/>
<evidence type="ECO:0000313" key="3">
    <source>
        <dbReference type="Proteomes" id="UP001194468"/>
    </source>
</evidence>
<evidence type="ECO:0000313" key="2">
    <source>
        <dbReference type="EMBL" id="KAF8445011.1"/>
    </source>
</evidence>
<dbReference type="Pfam" id="PF06985">
    <property type="entry name" value="HET"/>
    <property type="match status" value="1"/>
</dbReference>
<evidence type="ECO:0000259" key="1">
    <source>
        <dbReference type="Pfam" id="PF06985"/>
    </source>
</evidence>
<accession>A0AAD4C1T9</accession>